<keyword evidence="5" id="KW-0539">Nucleus</keyword>
<evidence type="ECO:0000256" key="3">
    <source>
        <dbReference type="ARBA" id="ARBA00022771"/>
    </source>
</evidence>
<evidence type="ECO:0000313" key="6">
    <source>
        <dbReference type="Proteomes" id="UP000504618"/>
    </source>
</evidence>
<keyword evidence="3" id="KW-0863">Zinc-finger</keyword>
<dbReference type="GO" id="GO:0005634">
    <property type="term" value="C:nucleus"/>
    <property type="evidence" value="ECO:0007669"/>
    <property type="project" value="UniProtKB-SubCell"/>
</dbReference>
<dbReference type="InterPro" id="IPR012337">
    <property type="entry name" value="RNaseH-like_sf"/>
</dbReference>
<evidence type="ECO:0000256" key="1">
    <source>
        <dbReference type="ARBA" id="ARBA00004123"/>
    </source>
</evidence>
<dbReference type="PANTHER" id="PTHR46481:SF10">
    <property type="entry name" value="ZINC FINGER BED DOMAIN-CONTAINING PROTEIN 39"/>
    <property type="match status" value="1"/>
</dbReference>
<accession>A0A6J1PES9</accession>
<keyword evidence="2" id="KW-0479">Metal-binding</keyword>
<evidence type="ECO:0000313" key="7">
    <source>
        <dbReference type="RefSeq" id="XP_024868044.1"/>
    </source>
</evidence>
<keyword evidence="4" id="KW-0862">Zinc</keyword>
<organism evidence="6 7">
    <name type="scientific">Temnothorax curvispinosus</name>
    <dbReference type="NCBI Taxonomy" id="300111"/>
    <lineage>
        <taxon>Eukaryota</taxon>
        <taxon>Metazoa</taxon>
        <taxon>Ecdysozoa</taxon>
        <taxon>Arthropoda</taxon>
        <taxon>Hexapoda</taxon>
        <taxon>Insecta</taxon>
        <taxon>Pterygota</taxon>
        <taxon>Neoptera</taxon>
        <taxon>Endopterygota</taxon>
        <taxon>Hymenoptera</taxon>
        <taxon>Apocrita</taxon>
        <taxon>Aculeata</taxon>
        <taxon>Formicoidea</taxon>
        <taxon>Formicidae</taxon>
        <taxon>Myrmicinae</taxon>
        <taxon>Temnothorax</taxon>
    </lineage>
</organism>
<evidence type="ECO:0000256" key="4">
    <source>
        <dbReference type="ARBA" id="ARBA00022833"/>
    </source>
</evidence>
<dbReference type="SUPFAM" id="SSF53098">
    <property type="entry name" value="Ribonuclease H-like"/>
    <property type="match status" value="1"/>
</dbReference>
<dbReference type="AlphaFoldDB" id="A0A6J1PES9"/>
<protein>
    <submittedName>
        <fullName evidence="7">Zinc finger BED domain-containing protein 1-like</fullName>
    </submittedName>
</protein>
<dbReference type="SUPFAM" id="SSF140996">
    <property type="entry name" value="Hermes dimerisation domain"/>
    <property type="match status" value="1"/>
</dbReference>
<dbReference type="PANTHER" id="PTHR46481">
    <property type="entry name" value="ZINC FINGER BED DOMAIN-CONTAINING PROTEIN 4"/>
    <property type="match status" value="1"/>
</dbReference>
<comment type="subcellular location">
    <subcellularLocation>
        <location evidence="1">Nucleus</location>
    </subcellularLocation>
</comment>
<evidence type="ECO:0000256" key="2">
    <source>
        <dbReference type="ARBA" id="ARBA00022723"/>
    </source>
</evidence>
<dbReference type="GeneID" id="112452176"/>
<dbReference type="InterPro" id="IPR052035">
    <property type="entry name" value="ZnF_BED_domain_contain"/>
</dbReference>
<gene>
    <name evidence="7" type="primary">LOC112452176</name>
</gene>
<dbReference type="Proteomes" id="UP000504618">
    <property type="component" value="Unplaced"/>
</dbReference>
<name>A0A6J1PES9_9HYME</name>
<dbReference type="OrthoDB" id="7699906at2759"/>
<sequence>MIAKDNQPFQIVEDEGFQHFVKTAIPLYKVPDRKSITRLMEEKYELLSMVMKSKLSAVDAITLTSDVWTDTLNTRSYLGMTAHFISENKLQSVMLGVTPLEERHTADYLSEWLLNTCTQWRIATEKVVAVVTDNGANILKAVTDSFGKHKHIGCFAHTLNLVASKVIDEEPMVHALCEKVKALVTFFKQSVAAADELRKYTNKRLIQSVSTRWNSTYFMLDRFVEISESVSAVLLKFPKSPAMLSASELQLARETIQILKPVENASREACGQTYVTASRVIPLVNFLKNKIDTLETNLTTSGGIKLRMLLLANFEKRFGNVEYITLYAISTILDPRFKKLYFNNPLAYSSAAKDYKRNEIDF</sequence>
<evidence type="ECO:0000256" key="5">
    <source>
        <dbReference type="ARBA" id="ARBA00023242"/>
    </source>
</evidence>
<keyword evidence="6" id="KW-1185">Reference proteome</keyword>
<dbReference type="GO" id="GO:0008270">
    <property type="term" value="F:zinc ion binding"/>
    <property type="evidence" value="ECO:0007669"/>
    <property type="project" value="UniProtKB-KW"/>
</dbReference>
<dbReference type="RefSeq" id="XP_024868044.1">
    <property type="nucleotide sequence ID" value="XM_025012276.1"/>
</dbReference>
<proteinExistence type="predicted"/>
<reference evidence="7" key="1">
    <citation type="submission" date="2025-08" db="UniProtKB">
        <authorList>
            <consortium name="RefSeq"/>
        </authorList>
    </citation>
    <scope>IDENTIFICATION</scope>
    <source>
        <tissue evidence="7">Whole body</tissue>
    </source>
</reference>